<protein>
    <submittedName>
        <fullName evidence="3">Uncharacterized protein</fullName>
    </submittedName>
</protein>
<dbReference type="Proteomes" id="UP001231189">
    <property type="component" value="Unassembled WGS sequence"/>
</dbReference>
<name>A0AAD8R9V6_LOLMU</name>
<keyword evidence="4" id="KW-1185">Reference proteome</keyword>
<feature type="region of interest" description="Disordered" evidence="1">
    <location>
        <begin position="1"/>
        <end position="29"/>
    </location>
</feature>
<dbReference type="EMBL" id="JAUUTY010000006">
    <property type="protein sequence ID" value="KAK1616951.1"/>
    <property type="molecule type" value="Genomic_DNA"/>
</dbReference>
<dbReference type="AlphaFoldDB" id="A0AAD8R9V6"/>
<evidence type="ECO:0000256" key="2">
    <source>
        <dbReference type="SAM" id="Phobius"/>
    </source>
</evidence>
<comment type="caution">
    <text evidence="3">The sequence shown here is derived from an EMBL/GenBank/DDBJ whole genome shotgun (WGS) entry which is preliminary data.</text>
</comment>
<keyword evidence="2" id="KW-0812">Transmembrane</keyword>
<sequence>MAAASRRSVSTSDSHRDSHGSMCSFPPPRQELRLRELPPLKGILIHGGRVHQHSGILHHDELRHGRVLLGVCSLLLTLVTYGASMTVWG</sequence>
<gene>
    <name evidence="3" type="ORF">QYE76_022468</name>
</gene>
<keyword evidence="2" id="KW-0472">Membrane</keyword>
<proteinExistence type="predicted"/>
<accession>A0AAD8R9V6</accession>
<evidence type="ECO:0000313" key="4">
    <source>
        <dbReference type="Proteomes" id="UP001231189"/>
    </source>
</evidence>
<reference evidence="3" key="1">
    <citation type="submission" date="2023-07" db="EMBL/GenBank/DDBJ databases">
        <title>A chromosome-level genome assembly of Lolium multiflorum.</title>
        <authorList>
            <person name="Chen Y."/>
            <person name="Copetti D."/>
            <person name="Kolliker R."/>
            <person name="Studer B."/>
        </authorList>
    </citation>
    <scope>NUCLEOTIDE SEQUENCE</scope>
    <source>
        <strain evidence="3">02402/16</strain>
        <tissue evidence="3">Leaf</tissue>
    </source>
</reference>
<evidence type="ECO:0000256" key="1">
    <source>
        <dbReference type="SAM" id="MobiDB-lite"/>
    </source>
</evidence>
<evidence type="ECO:0000313" key="3">
    <source>
        <dbReference type="EMBL" id="KAK1616951.1"/>
    </source>
</evidence>
<feature type="transmembrane region" description="Helical" evidence="2">
    <location>
        <begin position="67"/>
        <end position="88"/>
    </location>
</feature>
<organism evidence="3 4">
    <name type="scientific">Lolium multiflorum</name>
    <name type="common">Italian ryegrass</name>
    <name type="synonym">Lolium perenne subsp. multiflorum</name>
    <dbReference type="NCBI Taxonomy" id="4521"/>
    <lineage>
        <taxon>Eukaryota</taxon>
        <taxon>Viridiplantae</taxon>
        <taxon>Streptophyta</taxon>
        <taxon>Embryophyta</taxon>
        <taxon>Tracheophyta</taxon>
        <taxon>Spermatophyta</taxon>
        <taxon>Magnoliopsida</taxon>
        <taxon>Liliopsida</taxon>
        <taxon>Poales</taxon>
        <taxon>Poaceae</taxon>
        <taxon>BOP clade</taxon>
        <taxon>Pooideae</taxon>
        <taxon>Poodae</taxon>
        <taxon>Poeae</taxon>
        <taxon>Poeae Chloroplast Group 2 (Poeae type)</taxon>
        <taxon>Loliodinae</taxon>
        <taxon>Loliinae</taxon>
        <taxon>Lolium</taxon>
    </lineage>
</organism>
<keyword evidence="2" id="KW-1133">Transmembrane helix</keyword>